<reference evidence="8 9" key="1">
    <citation type="submission" date="2015-12" db="EMBL/GenBank/DDBJ databases">
        <authorList>
            <person name="Shamseldin A."/>
            <person name="Moawad H."/>
            <person name="Abd El-Rahim W.M."/>
            <person name="Sadowsky M.J."/>
        </authorList>
    </citation>
    <scope>NUCLEOTIDE SEQUENCE [LARGE SCALE GENOMIC DNA]</scope>
    <source>
        <strain evidence="8 9">WF1</strain>
    </source>
</reference>
<keyword evidence="9" id="KW-1185">Reference proteome</keyword>
<evidence type="ECO:0000256" key="6">
    <source>
        <dbReference type="ARBA" id="ARBA00023014"/>
    </source>
</evidence>
<dbReference type="InterPro" id="IPR013785">
    <property type="entry name" value="Aldolase_TIM"/>
</dbReference>
<organism evidence="8 9">
    <name type="scientific">Methyloprofundus sedimenti</name>
    <dbReference type="NCBI Taxonomy" id="1420851"/>
    <lineage>
        <taxon>Bacteria</taxon>
        <taxon>Pseudomonadati</taxon>
        <taxon>Pseudomonadota</taxon>
        <taxon>Gammaproteobacteria</taxon>
        <taxon>Methylococcales</taxon>
        <taxon>Methylococcaceae</taxon>
        <taxon>Methyloprofundus</taxon>
    </lineage>
</organism>
<keyword evidence="5" id="KW-0408">Iron</keyword>
<accession>A0A1V8M8B3</accession>
<dbReference type="CDD" id="cd01335">
    <property type="entry name" value="Radical_SAM"/>
    <property type="match status" value="1"/>
</dbReference>
<evidence type="ECO:0000256" key="2">
    <source>
        <dbReference type="ARBA" id="ARBA00022485"/>
    </source>
</evidence>
<dbReference type="PANTHER" id="PTHR43787">
    <property type="entry name" value="FEMO COFACTOR BIOSYNTHESIS PROTEIN NIFB-RELATED"/>
    <property type="match status" value="1"/>
</dbReference>
<dbReference type="InterPro" id="IPR040084">
    <property type="entry name" value="GTPase_Obg"/>
</dbReference>
<evidence type="ECO:0000313" key="9">
    <source>
        <dbReference type="Proteomes" id="UP000191980"/>
    </source>
</evidence>
<comment type="cofactor">
    <cofactor evidence="1">
        <name>[4Fe-4S] cluster</name>
        <dbReference type="ChEBI" id="CHEBI:49883"/>
    </cofactor>
</comment>
<name>A0A1V8M8B3_9GAMM</name>
<dbReference type="InterPro" id="IPR058240">
    <property type="entry name" value="rSAM_sf"/>
</dbReference>
<sequence>MIVFGPVPSRRLGRSLGINNIPPKHCSYSCIYCQVGPTKATEIESRVFYQPEYIFNEVKTSVMNLLEQNETIDYLTFVPDGEPTLDNNLGKTIELLRDLDIKIAIITNSSLIWRKKVRETLQLADWVSLKVDSVNESLWRQINQPDKNLRLQEIMSEMLSFAKDFDGFLATETMLLEGKNTGDAHIASLVEFLQQLAPDKAYLAIPTRPTAEQGIYAPDADRLNHIYQTVKQGISEVELLTGYEGNAFASSGNPVEDILAITAVHPMRKEAVQTLLNKTETQWNIVRDLIEQNELREIEYNGNTFYLRAYARKGK</sequence>
<evidence type="ECO:0000256" key="5">
    <source>
        <dbReference type="ARBA" id="ARBA00023004"/>
    </source>
</evidence>
<dbReference type="SUPFAM" id="SSF102114">
    <property type="entry name" value="Radical SAM enzymes"/>
    <property type="match status" value="1"/>
</dbReference>
<dbReference type="OrthoDB" id="9800840at2"/>
<dbReference type="STRING" id="1420851.AU255_08095"/>
<dbReference type="EMBL" id="LPUF01000001">
    <property type="protein sequence ID" value="OQK17811.1"/>
    <property type="molecule type" value="Genomic_DNA"/>
</dbReference>
<feature type="domain" description="Radical SAM core" evidence="7">
    <location>
        <begin position="8"/>
        <end position="244"/>
    </location>
</feature>
<evidence type="ECO:0000256" key="4">
    <source>
        <dbReference type="ARBA" id="ARBA00022723"/>
    </source>
</evidence>
<keyword evidence="6" id="KW-0411">Iron-sulfur</keyword>
<dbReference type="RefSeq" id="WP_080522420.1">
    <property type="nucleotide sequence ID" value="NZ_LPUF01000001.1"/>
</dbReference>
<gene>
    <name evidence="8" type="ORF">AU255_08095</name>
</gene>
<dbReference type="AlphaFoldDB" id="A0A1V8M8B3"/>
<dbReference type="Pfam" id="PF04055">
    <property type="entry name" value="Radical_SAM"/>
    <property type="match status" value="1"/>
</dbReference>
<dbReference type="InterPro" id="IPR007197">
    <property type="entry name" value="rSAM"/>
</dbReference>
<evidence type="ECO:0000313" key="8">
    <source>
        <dbReference type="EMBL" id="OQK17811.1"/>
    </source>
</evidence>
<dbReference type="Proteomes" id="UP000191980">
    <property type="component" value="Unassembled WGS sequence"/>
</dbReference>
<proteinExistence type="predicted"/>
<dbReference type="PANTHER" id="PTHR43787:SF11">
    <property type="entry name" value="UPF0026 PROTEIN SLR1464"/>
    <property type="match status" value="1"/>
</dbReference>
<keyword evidence="3" id="KW-0949">S-adenosyl-L-methionine</keyword>
<keyword evidence="4" id="KW-0479">Metal-binding</keyword>
<dbReference type="PROSITE" id="PS51918">
    <property type="entry name" value="RADICAL_SAM"/>
    <property type="match status" value="1"/>
</dbReference>
<keyword evidence="2" id="KW-0004">4Fe-4S</keyword>
<comment type="caution">
    <text evidence="8">The sequence shown here is derived from an EMBL/GenBank/DDBJ whole genome shotgun (WGS) entry which is preliminary data.</text>
</comment>
<evidence type="ECO:0000256" key="3">
    <source>
        <dbReference type="ARBA" id="ARBA00022691"/>
    </source>
</evidence>
<evidence type="ECO:0000259" key="7">
    <source>
        <dbReference type="PROSITE" id="PS51918"/>
    </source>
</evidence>
<dbReference type="SFLD" id="SFLDS00029">
    <property type="entry name" value="Radical_SAM"/>
    <property type="match status" value="1"/>
</dbReference>
<dbReference type="GO" id="GO:0046872">
    <property type="term" value="F:metal ion binding"/>
    <property type="evidence" value="ECO:0007669"/>
    <property type="project" value="UniProtKB-KW"/>
</dbReference>
<protein>
    <submittedName>
        <fullName evidence="8">Radical SAM protein</fullName>
    </submittedName>
</protein>
<dbReference type="Gene3D" id="3.20.20.70">
    <property type="entry name" value="Aldolase class I"/>
    <property type="match status" value="1"/>
</dbReference>
<evidence type="ECO:0000256" key="1">
    <source>
        <dbReference type="ARBA" id="ARBA00001966"/>
    </source>
</evidence>
<dbReference type="GO" id="GO:0003824">
    <property type="term" value="F:catalytic activity"/>
    <property type="evidence" value="ECO:0007669"/>
    <property type="project" value="InterPro"/>
</dbReference>
<dbReference type="SFLD" id="SFLDG01083">
    <property type="entry name" value="Uncharacterised_Radical_SAM_Su"/>
    <property type="match status" value="1"/>
</dbReference>
<dbReference type="GO" id="GO:0051539">
    <property type="term" value="F:4 iron, 4 sulfur cluster binding"/>
    <property type="evidence" value="ECO:0007669"/>
    <property type="project" value="UniProtKB-KW"/>
</dbReference>